<dbReference type="Gene3D" id="1.10.533.10">
    <property type="entry name" value="Death Domain, Fas"/>
    <property type="match status" value="1"/>
</dbReference>
<dbReference type="PANTHER" id="PTHR14657">
    <property type="entry name" value="IGF-LIKE FAMILY RECEPTOR 1"/>
    <property type="match status" value="1"/>
</dbReference>
<feature type="disulfide bond" evidence="1">
    <location>
        <begin position="76"/>
        <end position="89"/>
    </location>
</feature>
<dbReference type="Proteomes" id="UP001346869">
    <property type="component" value="Unassembled WGS sequence"/>
</dbReference>
<accession>A0AAN7XJV7</accession>
<dbReference type="InterPro" id="IPR011029">
    <property type="entry name" value="DEATH-like_dom_sf"/>
</dbReference>
<reference evidence="4 5" key="1">
    <citation type="journal article" date="2023" name="Genes (Basel)">
        <title>Chromosome-Level Genome Assembly and Circadian Gene Repertoire of the Patagonia Blennie Eleginops maclovinus-The Closest Ancestral Proxy of Antarctic Cryonotothenioids.</title>
        <authorList>
            <person name="Cheng C.C."/>
            <person name="Rivera-Colon A.G."/>
            <person name="Minhas B.F."/>
            <person name="Wilson L."/>
            <person name="Rayamajhi N."/>
            <person name="Vargas-Chacoff L."/>
            <person name="Catchen J.M."/>
        </authorList>
    </citation>
    <scope>NUCLEOTIDE SEQUENCE [LARGE SCALE GENOMIC DNA]</scope>
    <source>
        <strain evidence="4">JMC-PN-2008</strain>
    </source>
</reference>
<keyword evidence="2" id="KW-0812">Transmembrane</keyword>
<keyword evidence="2" id="KW-1133">Transmembrane helix</keyword>
<reference evidence="4 5" key="2">
    <citation type="journal article" date="2023" name="Mol. Biol. Evol.">
        <title>Genomics of Secondarily Temperate Adaptation in the Only Non-Antarctic Icefish.</title>
        <authorList>
            <person name="Rivera-Colon A.G."/>
            <person name="Rayamajhi N."/>
            <person name="Minhas B.F."/>
            <person name="Madrigal G."/>
            <person name="Bilyk K.T."/>
            <person name="Yoon V."/>
            <person name="Hune M."/>
            <person name="Gregory S."/>
            <person name="Cheng C.H.C."/>
            <person name="Catchen J.M."/>
        </authorList>
    </citation>
    <scope>NUCLEOTIDE SEQUENCE [LARGE SCALE GENOMIC DNA]</scope>
    <source>
        <strain evidence="4">JMC-PN-2008</strain>
    </source>
</reference>
<keyword evidence="5" id="KW-1185">Reference proteome</keyword>
<feature type="domain" description="TNFR-Cys" evidence="3">
    <location>
        <begin position="59"/>
        <end position="97"/>
    </location>
</feature>
<evidence type="ECO:0000313" key="5">
    <source>
        <dbReference type="Proteomes" id="UP001346869"/>
    </source>
</evidence>
<dbReference type="Pfam" id="PF00020">
    <property type="entry name" value="TNFR_c6"/>
    <property type="match status" value="1"/>
</dbReference>
<evidence type="ECO:0000259" key="3">
    <source>
        <dbReference type="PROSITE" id="PS50050"/>
    </source>
</evidence>
<protein>
    <recommendedName>
        <fullName evidence="3">TNFR-Cys domain-containing protein</fullName>
    </recommendedName>
</protein>
<comment type="caution">
    <text evidence="1">Lacks conserved residue(s) required for the propagation of feature annotation.</text>
</comment>
<dbReference type="AlphaFoldDB" id="A0AAN7XJV7"/>
<dbReference type="EMBL" id="JAUZQC010000012">
    <property type="protein sequence ID" value="KAK5862472.1"/>
    <property type="molecule type" value="Genomic_DNA"/>
</dbReference>
<organism evidence="4 5">
    <name type="scientific">Eleginops maclovinus</name>
    <name type="common">Patagonian blennie</name>
    <name type="synonym">Eleginus maclovinus</name>
    <dbReference type="NCBI Taxonomy" id="56733"/>
    <lineage>
        <taxon>Eukaryota</taxon>
        <taxon>Metazoa</taxon>
        <taxon>Chordata</taxon>
        <taxon>Craniata</taxon>
        <taxon>Vertebrata</taxon>
        <taxon>Euteleostomi</taxon>
        <taxon>Actinopterygii</taxon>
        <taxon>Neopterygii</taxon>
        <taxon>Teleostei</taxon>
        <taxon>Neoteleostei</taxon>
        <taxon>Acanthomorphata</taxon>
        <taxon>Eupercaria</taxon>
        <taxon>Perciformes</taxon>
        <taxon>Notothenioidei</taxon>
        <taxon>Eleginopidae</taxon>
        <taxon>Eleginops</taxon>
    </lineage>
</organism>
<dbReference type="InterPro" id="IPR001368">
    <property type="entry name" value="TNFR/NGFR_Cys_rich_reg"/>
</dbReference>
<feature type="transmembrane region" description="Helical" evidence="2">
    <location>
        <begin position="142"/>
        <end position="167"/>
    </location>
</feature>
<keyword evidence="1" id="KW-1015">Disulfide bond</keyword>
<keyword evidence="2" id="KW-0472">Membrane</keyword>
<dbReference type="GO" id="GO:0005886">
    <property type="term" value="C:plasma membrane"/>
    <property type="evidence" value="ECO:0007669"/>
    <property type="project" value="TreeGrafter"/>
</dbReference>
<gene>
    <name evidence="4" type="ORF">PBY51_017865</name>
</gene>
<dbReference type="PANTHER" id="PTHR14657:SF2">
    <property type="entry name" value="IGF-LIKE FAMILY RECEPTOR 1"/>
    <property type="match status" value="1"/>
</dbReference>
<dbReference type="InterPro" id="IPR042355">
    <property type="entry name" value="IGFLR1"/>
</dbReference>
<dbReference type="Gene3D" id="2.10.50.10">
    <property type="entry name" value="Tumor Necrosis Factor Receptor, subunit A, domain 2"/>
    <property type="match status" value="1"/>
</dbReference>
<proteinExistence type="predicted"/>
<feature type="disulfide bond" evidence="1">
    <location>
        <begin position="79"/>
        <end position="97"/>
    </location>
</feature>
<comment type="caution">
    <text evidence="4">The sequence shown here is derived from an EMBL/GenBank/DDBJ whole genome shotgun (WGS) entry which is preliminary data.</text>
</comment>
<name>A0AAN7XJV7_ELEMC</name>
<feature type="repeat" description="TNFR-Cys" evidence="1">
    <location>
        <begin position="59"/>
        <end position="97"/>
    </location>
</feature>
<evidence type="ECO:0000313" key="4">
    <source>
        <dbReference type="EMBL" id="KAK5862472.1"/>
    </source>
</evidence>
<dbReference type="PROSITE" id="PS00652">
    <property type="entry name" value="TNFR_NGFR_1"/>
    <property type="match status" value="1"/>
</dbReference>
<evidence type="ECO:0000256" key="2">
    <source>
        <dbReference type="SAM" id="Phobius"/>
    </source>
</evidence>
<sequence length="314" mass="34113">MSTAFDSRLLHSENCRDPTTYWDRTTSNCVPCDITPGYEVTANCGKSDDGSQHEVSKTVCKANTFNDGSAGFCKSCSICRPGYIISSPCTITTDTKCEDIGSRSTGVPVTVPTSKFNTAFLSEIPKTQTNKEGGTFPPSPGAMIWAVPLVVFFSITLVVIGACLIYIKRKRGQQTVLTYSRRSSYINAGFTPLSAPTGNDGQEGLLSPNVLSAPLQTVLDNLDVLEELVILLDPESHGVKNTKHLASHCSFPATWITYTYSMKDSKSPLKAVLEGVTSRHPDWTVGHLAKLLGYMKRYDAIAVLAKLELNVIEI</sequence>
<dbReference type="SMART" id="SM00208">
    <property type="entry name" value="TNFR"/>
    <property type="match status" value="2"/>
</dbReference>
<evidence type="ECO:0000256" key="1">
    <source>
        <dbReference type="PROSITE-ProRule" id="PRU00206"/>
    </source>
</evidence>
<dbReference type="SUPFAM" id="SSF47986">
    <property type="entry name" value="DEATH domain"/>
    <property type="match status" value="1"/>
</dbReference>
<dbReference type="PROSITE" id="PS50050">
    <property type="entry name" value="TNFR_NGFR_2"/>
    <property type="match status" value="1"/>
</dbReference>